<sequence length="158" mass="16586">MAITIAKTVANVLARGGSVFISDDDGVTWYDMGRQKGAKIDGTAVETEIDTAGRTVQLAMDVVLTTVLTQTADSEFVNTAAMNAIAANGAWIKFTSIFTNAAGAGAAAGFTFKNVFPVFGAMLMFDNTESYMPMSAKGRVNMADWAGLGTTQDLTFDG</sequence>
<organism evidence="1">
    <name type="scientific">marine sediment metagenome</name>
    <dbReference type="NCBI Taxonomy" id="412755"/>
    <lineage>
        <taxon>unclassified sequences</taxon>
        <taxon>metagenomes</taxon>
        <taxon>ecological metagenomes</taxon>
    </lineage>
</organism>
<comment type="caution">
    <text evidence="1">The sequence shown here is derived from an EMBL/GenBank/DDBJ whole genome shotgun (WGS) entry which is preliminary data.</text>
</comment>
<gene>
    <name evidence="1" type="ORF">LCGC14_3055170</name>
</gene>
<proteinExistence type="predicted"/>
<protein>
    <submittedName>
        <fullName evidence="1">Uncharacterized protein</fullName>
    </submittedName>
</protein>
<accession>A0A0F8YTH0</accession>
<dbReference type="EMBL" id="LAZR01064516">
    <property type="protein sequence ID" value="KKK57369.1"/>
    <property type="molecule type" value="Genomic_DNA"/>
</dbReference>
<dbReference type="AlphaFoldDB" id="A0A0F8YTH0"/>
<reference evidence="1" key="1">
    <citation type="journal article" date="2015" name="Nature">
        <title>Complex archaea that bridge the gap between prokaryotes and eukaryotes.</title>
        <authorList>
            <person name="Spang A."/>
            <person name="Saw J.H."/>
            <person name="Jorgensen S.L."/>
            <person name="Zaremba-Niedzwiedzka K."/>
            <person name="Martijn J."/>
            <person name="Lind A.E."/>
            <person name="van Eijk R."/>
            <person name="Schleper C."/>
            <person name="Guy L."/>
            <person name="Ettema T.J."/>
        </authorList>
    </citation>
    <scope>NUCLEOTIDE SEQUENCE</scope>
</reference>
<name>A0A0F8YTH0_9ZZZZ</name>
<evidence type="ECO:0000313" key="1">
    <source>
        <dbReference type="EMBL" id="KKK57369.1"/>
    </source>
</evidence>